<organism evidence="1 2">
    <name type="scientific">Methanobrevibacter olleyae</name>
    <dbReference type="NCBI Taxonomy" id="294671"/>
    <lineage>
        <taxon>Archaea</taxon>
        <taxon>Methanobacteriati</taxon>
        <taxon>Methanobacteriota</taxon>
        <taxon>Methanomada group</taxon>
        <taxon>Methanobacteria</taxon>
        <taxon>Methanobacteriales</taxon>
        <taxon>Methanobacteriaceae</taxon>
        <taxon>Methanobrevibacter</taxon>
    </lineage>
</organism>
<dbReference type="InterPro" id="IPR036565">
    <property type="entry name" value="Mur-like_cat_sf"/>
</dbReference>
<dbReference type="Gene3D" id="3.40.1190.10">
    <property type="entry name" value="Mur-like, catalytic domain"/>
    <property type="match status" value="1"/>
</dbReference>
<proteinExistence type="predicted"/>
<name>A0A8T3VUP0_METOL</name>
<dbReference type="GO" id="GO:0005524">
    <property type="term" value="F:ATP binding"/>
    <property type="evidence" value="ECO:0007669"/>
    <property type="project" value="InterPro"/>
</dbReference>
<dbReference type="EMBL" id="SUTG01000002">
    <property type="protein sequence ID" value="MBE6511655.1"/>
    <property type="molecule type" value="Genomic_DNA"/>
</dbReference>
<sequence length="564" mass="64181">MNVFLVDLTHGGVKISSELAKSGNYENVYAYDLYNTLKSEDEDLLITYDVNIIKDLDSFKNQLKLNSFNRIVEKGEKGEKERDDEREEKDLIINPIHSSLNIKELLIEIAELIDSNVESILNQYDIINHHQATELVLSLWKEETIKQDVKTIEITGVKGKTSVAFLLKEIFLENNKDTLLLSSLGAYLFRKNNYDEQKIILQKDISITPANIINTIQLAKKIANPKCSTFPICDKNLDLEERMEDSEILEEFNENPYLDLNYEMAIFENSLGICGLADIGILTNLVENYSIAKGQSDAKNAKRQVFNSPSVVIEYETLNEFYPNEKDECKDKINSFSLNDAEANVYCESIEYDIDKTKAGIIYHDLKTIDGKLINGKLSIDCFAPGPHHILNVLAAATTGLALGIKEETIQNALSNFKGIDGRTNVREIYAEKGLRIIEEINPGINTKAIESSINMINDIEDYYIIIGGKYGVTCEEIDEEKLSEFLQEYLIHNPNANLILTDELGKSLESKIRLLNNKDDEDAEDRFKIEFIEDWEEAQNVAIDNNKNILFVYRSNYSQVSKR</sequence>
<dbReference type="NCBIfam" id="NF033197">
    <property type="entry name" value="F430_CfbE"/>
    <property type="match status" value="1"/>
</dbReference>
<evidence type="ECO:0000313" key="1">
    <source>
        <dbReference type="EMBL" id="MBE6511655.1"/>
    </source>
</evidence>
<protein>
    <submittedName>
        <fullName evidence="1">Coenzyme F430 synthase</fullName>
    </submittedName>
</protein>
<accession>A0A8T3VUP0</accession>
<reference evidence="1" key="1">
    <citation type="submission" date="2019-04" db="EMBL/GenBank/DDBJ databases">
        <title>Evolution of Biomass-Degrading Anaerobic Consortia Revealed by Metagenomics.</title>
        <authorList>
            <person name="Peng X."/>
        </authorList>
    </citation>
    <scope>NUCLEOTIDE SEQUENCE</scope>
    <source>
        <strain evidence="1">SIG14</strain>
    </source>
</reference>
<dbReference type="AlphaFoldDB" id="A0A8T3VUP0"/>
<dbReference type="SUPFAM" id="SSF53623">
    <property type="entry name" value="MurD-like peptide ligases, catalytic domain"/>
    <property type="match status" value="1"/>
</dbReference>
<dbReference type="Proteomes" id="UP000732619">
    <property type="component" value="Unassembled WGS sequence"/>
</dbReference>
<dbReference type="PANTHER" id="PTHR23135">
    <property type="entry name" value="MUR LIGASE FAMILY MEMBER"/>
    <property type="match status" value="1"/>
</dbReference>
<evidence type="ECO:0000313" key="2">
    <source>
        <dbReference type="Proteomes" id="UP000732619"/>
    </source>
</evidence>
<gene>
    <name evidence="1" type="primary">cfbE</name>
    <name evidence="1" type="ORF">E7Z75_00690</name>
</gene>
<comment type="caution">
    <text evidence="1">The sequence shown here is derived from an EMBL/GenBank/DDBJ whole genome shotgun (WGS) entry which is preliminary data.</text>
</comment>
<dbReference type="PANTHER" id="PTHR23135:SF4">
    <property type="entry name" value="UDP-N-ACETYLMURAMOYL-L-ALANYL-D-GLUTAMATE--2,6-DIAMINOPIMELATE LIGASE MURE HOMOLOG, CHLOROPLASTIC"/>
    <property type="match status" value="1"/>
</dbReference>